<dbReference type="Gene3D" id="3.40.50.1820">
    <property type="entry name" value="alpha/beta hydrolase"/>
    <property type="match status" value="1"/>
</dbReference>
<accession>A0ABW4MU56</accession>
<proteinExistence type="predicted"/>
<dbReference type="InterPro" id="IPR050583">
    <property type="entry name" value="Mycobacterial_A85_antigen"/>
</dbReference>
<dbReference type="SUPFAM" id="SSF53474">
    <property type="entry name" value="alpha/beta-Hydrolases"/>
    <property type="match status" value="1"/>
</dbReference>
<protein>
    <submittedName>
        <fullName evidence="1">Alpha/beta hydrolase</fullName>
    </submittedName>
</protein>
<evidence type="ECO:0000313" key="2">
    <source>
        <dbReference type="Proteomes" id="UP001597227"/>
    </source>
</evidence>
<keyword evidence="1" id="KW-0378">Hydrolase</keyword>
<sequence>MALLNVKYHSEILGMPVEMVVLLPQSFTENRQTFPTLYLLHEMGEGHTSLLRKTSLERYIDDLSLAVVMPAGHTSYYTDMYHGKSYFTFITEELPLICENMFPLSHSKNERFIAGNGIGGHGALKAGLSASHTFSLAASFSSPIDIMGIVNRLDKQKAVDIFGRVDEISTSTDNLYVAAETLLNANNPLPEFYLSCNAENALLEENESFNTYLSNLGVKTTFEKTIDEQTDWKHWDHSLETFISWLTLAKPGLTKREK</sequence>
<reference evidence="2" key="1">
    <citation type="journal article" date="2019" name="Int. J. Syst. Evol. Microbiol.">
        <title>The Global Catalogue of Microorganisms (GCM) 10K type strain sequencing project: providing services to taxonomists for standard genome sequencing and annotation.</title>
        <authorList>
            <consortium name="The Broad Institute Genomics Platform"/>
            <consortium name="The Broad Institute Genome Sequencing Center for Infectious Disease"/>
            <person name="Wu L."/>
            <person name="Ma J."/>
        </authorList>
    </citation>
    <scope>NUCLEOTIDE SEQUENCE [LARGE SCALE GENOMIC DNA]</scope>
    <source>
        <strain evidence="2">CCUG 15531</strain>
    </source>
</reference>
<dbReference type="RefSeq" id="WP_388041703.1">
    <property type="nucleotide sequence ID" value="NZ_JBHUEK010000034.1"/>
</dbReference>
<dbReference type="Proteomes" id="UP001597227">
    <property type="component" value="Unassembled WGS sequence"/>
</dbReference>
<dbReference type="Pfam" id="PF00756">
    <property type="entry name" value="Esterase"/>
    <property type="match status" value="1"/>
</dbReference>
<dbReference type="GO" id="GO:0016787">
    <property type="term" value="F:hydrolase activity"/>
    <property type="evidence" value="ECO:0007669"/>
    <property type="project" value="UniProtKB-KW"/>
</dbReference>
<evidence type="ECO:0000313" key="1">
    <source>
        <dbReference type="EMBL" id="MFD1781472.1"/>
    </source>
</evidence>
<dbReference type="PANTHER" id="PTHR48098">
    <property type="entry name" value="ENTEROCHELIN ESTERASE-RELATED"/>
    <property type="match status" value="1"/>
</dbReference>
<dbReference type="PANTHER" id="PTHR48098:SF1">
    <property type="entry name" value="DIACYLGLYCEROL ACYLTRANSFERASE_MYCOLYLTRANSFERASE AG85A"/>
    <property type="match status" value="1"/>
</dbReference>
<keyword evidence="2" id="KW-1185">Reference proteome</keyword>
<dbReference type="InterPro" id="IPR000801">
    <property type="entry name" value="Esterase-like"/>
</dbReference>
<organism evidence="1 2">
    <name type="scientific">Fredinandcohnia salidurans</name>
    <dbReference type="NCBI Taxonomy" id="2595041"/>
    <lineage>
        <taxon>Bacteria</taxon>
        <taxon>Bacillati</taxon>
        <taxon>Bacillota</taxon>
        <taxon>Bacilli</taxon>
        <taxon>Bacillales</taxon>
        <taxon>Bacillaceae</taxon>
        <taxon>Fredinandcohnia</taxon>
    </lineage>
</organism>
<name>A0ABW4MU56_9BACI</name>
<dbReference type="EMBL" id="JBHUEK010000034">
    <property type="protein sequence ID" value="MFD1781472.1"/>
    <property type="molecule type" value="Genomic_DNA"/>
</dbReference>
<dbReference type="InterPro" id="IPR029058">
    <property type="entry name" value="AB_hydrolase_fold"/>
</dbReference>
<gene>
    <name evidence="1" type="ORF">ACFSFW_22760</name>
</gene>
<comment type="caution">
    <text evidence="1">The sequence shown here is derived from an EMBL/GenBank/DDBJ whole genome shotgun (WGS) entry which is preliminary data.</text>
</comment>